<reference evidence="12" key="1">
    <citation type="journal article" date="2019" name="Int. J. Syst. Evol. Microbiol.">
        <title>The Global Catalogue of Microorganisms (GCM) 10K type strain sequencing project: providing services to taxonomists for standard genome sequencing and annotation.</title>
        <authorList>
            <consortium name="The Broad Institute Genomics Platform"/>
            <consortium name="The Broad Institute Genome Sequencing Center for Infectious Disease"/>
            <person name="Wu L."/>
            <person name="Ma J."/>
        </authorList>
    </citation>
    <scope>NUCLEOTIDE SEQUENCE [LARGE SCALE GENOMIC DNA]</scope>
    <source>
        <strain evidence="12">JCM 17452</strain>
    </source>
</reference>
<evidence type="ECO:0000256" key="10">
    <source>
        <dbReference type="ARBA" id="ARBA00032441"/>
    </source>
</evidence>
<dbReference type="SUPFAM" id="SSF52540">
    <property type="entry name" value="P-loop containing nucleoside triphosphate hydrolases"/>
    <property type="match status" value="1"/>
</dbReference>
<dbReference type="NCBIfam" id="TIGR00150">
    <property type="entry name" value="T6A_YjeE"/>
    <property type="match status" value="1"/>
</dbReference>
<keyword evidence="8" id="KW-0067">ATP-binding</keyword>
<evidence type="ECO:0000256" key="3">
    <source>
        <dbReference type="ARBA" id="ARBA00019010"/>
    </source>
</evidence>
<keyword evidence="5" id="KW-0819">tRNA processing</keyword>
<evidence type="ECO:0000313" key="12">
    <source>
        <dbReference type="Proteomes" id="UP001500027"/>
    </source>
</evidence>
<evidence type="ECO:0000313" key="11">
    <source>
        <dbReference type="EMBL" id="GAA4270237.1"/>
    </source>
</evidence>
<proteinExistence type="inferred from homology"/>
<comment type="subcellular location">
    <subcellularLocation>
        <location evidence="1">Cytoplasm</location>
    </subcellularLocation>
</comment>
<keyword evidence="9" id="KW-0460">Magnesium</keyword>
<dbReference type="Proteomes" id="UP001500027">
    <property type="component" value="Unassembled WGS sequence"/>
</dbReference>
<dbReference type="InterPro" id="IPR027417">
    <property type="entry name" value="P-loop_NTPase"/>
</dbReference>
<dbReference type="PANTHER" id="PTHR33540:SF2">
    <property type="entry name" value="TRNA THREONYLCARBAMOYLADENOSINE BIOSYNTHESIS PROTEIN TSAE"/>
    <property type="match status" value="1"/>
</dbReference>
<evidence type="ECO:0000256" key="4">
    <source>
        <dbReference type="ARBA" id="ARBA00022490"/>
    </source>
</evidence>
<keyword evidence="4" id="KW-0963">Cytoplasm</keyword>
<sequence>MEISYSLDSIDDAANWIIKNVKTKTIFLYGEMGAGKTTLIKSIVKVLSSNDEVSSPTFSIVNEYESLNESIYHFDLYRIENIEEAYNFGIEDYIDSNNWIIVEWPNLIESLVDNYDRVFINKNEDNSRTIRLENRRI</sequence>
<evidence type="ECO:0000256" key="1">
    <source>
        <dbReference type="ARBA" id="ARBA00004496"/>
    </source>
</evidence>
<dbReference type="InterPro" id="IPR003442">
    <property type="entry name" value="T6A_TsaE"/>
</dbReference>
<evidence type="ECO:0000256" key="9">
    <source>
        <dbReference type="ARBA" id="ARBA00022842"/>
    </source>
</evidence>
<dbReference type="Gene3D" id="3.40.50.300">
    <property type="entry name" value="P-loop containing nucleotide triphosphate hydrolases"/>
    <property type="match status" value="1"/>
</dbReference>
<dbReference type="PANTHER" id="PTHR33540">
    <property type="entry name" value="TRNA THREONYLCARBAMOYLADENOSINE BIOSYNTHESIS PROTEIN TSAE"/>
    <property type="match status" value="1"/>
</dbReference>
<evidence type="ECO:0000256" key="7">
    <source>
        <dbReference type="ARBA" id="ARBA00022741"/>
    </source>
</evidence>
<evidence type="ECO:0000256" key="6">
    <source>
        <dbReference type="ARBA" id="ARBA00022723"/>
    </source>
</evidence>
<accession>A0ABP8EDD0</accession>
<keyword evidence="12" id="KW-1185">Reference proteome</keyword>
<evidence type="ECO:0000256" key="8">
    <source>
        <dbReference type="ARBA" id="ARBA00022840"/>
    </source>
</evidence>
<protein>
    <recommendedName>
        <fullName evidence="3">tRNA threonylcarbamoyladenosine biosynthesis protein TsaE</fullName>
    </recommendedName>
    <alternativeName>
        <fullName evidence="10">t(6)A37 threonylcarbamoyladenosine biosynthesis protein TsaE</fullName>
    </alternativeName>
</protein>
<dbReference type="EMBL" id="BAABAV010000002">
    <property type="protein sequence ID" value="GAA4270237.1"/>
    <property type="molecule type" value="Genomic_DNA"/>
</dbReference>
<comment type="similarity">
    <text evidence="2">Belongs to the TsaE family.</text>
</comment>
<evidence type="ECO:0000256" key="5">
    <source>
        <dbReference type="ARBA" id="ARBA00022694"/>
    </source>
</evidence>
<dbReference type="RefSeq" id="WP_139002610.1">
    <property type="nucleotide sequence ID" value="NZ_BAABAV010000002.1"/>
</dbReference>
<gene>
    <name evidence="11" type="primary">tsaE</name>
    <name evidence="11" type="ORF">GCM10022257_23380</name>
</gene>
<keyword evidence="6" id="KW-0479">Metal-binding</keyword>
<dbReference type="Pfam" id="PF02367">
    <property type="entry name" value="TsaE"/>
    <property type="match status" value="1"/>
</dbReference>
<evidence type="ECO:0000256" key="2">
    <source>
        <dbReference type="ARBA" id="ARBA00007599"/>
    </source>
</evidence>
<name>A0ABP8EDD0_9FLAO</name>
<keyword evidence="7" id="KW-0547">Nucleotide-binding</keyword>
<comment type="caution">
    <text evidence="11">The sequence shown here is derived from an EMBL/GenBank/DDBJ whole genome shotgun (WGS) entry which is preliminary data.</text>
</comment>
<organism evidence="11 12">
    <name type="scientific">Hyunsoonleella aestuarii</name>
    <dbReference type="NCBI Taxonomy" id="912802"/>
    <lineage>
        <taxon>Bacteria</taxon>
        <taxon>Pseudomonadati</taxon>
        <taxon>Bacteroidota</taxon>
        <taxon>Flavobacteriia</taxon>
        <taxon>Flavobacteriales</taxon>
        <taxon>Flavobacteriaceae</taxon>
    </lineage>
</organism>